<keyword evidence="2" id="KW-0902">Two-component regulatory system</keyword>
<dbReference type="PANTHER" id="PTHR44591:SF14">
    <property type="entry name" value="PROTEIN PILG"/>
    <property type="match status" value="1"/>
</dbReference>
<dbReference type="Pfam" id="PF00072">
    <property type="entry name" value="Response_reg"/>
    <property type="match status" value="1"/>
</dbReference>
<organism evidence="5 6">
    <name type="scientific">Xylanibacter caecicola</name>
    <dbReference type="NCBI Taxonomy" id="2736294"/>
    <lineage>
        <taxon>Bacteria</taxon>
        <taxon>Pseudomonadati</taxon>
        <taxon>Bacteroidota</taxon>
        <taxon>Bacteroidia</taxon>
        <taxon>Bacteroidales</taxon>
        <taxon>Prevotellaceae</taxon>
        <taxon>Xylanibacter</taxon>
    </lineage>
</organism>
<comment type="caution">
    <text evidence="5">The sequence shown here is derived from an EMBL/GenBank/DDBJ whole genome shotgun (WGS) entry which is preliminary data.</text>
</comment>
<evidence type="ECO:0000259" key="4">
    <source>
        <dbReference type="PROSITE" id="PS50110"/>
    </source>
</evidence>
<reference evidence="5 6" key="1">
    <citation type="submission" date="2020-05" db="EMBL/GenBank/DDBJ databases">
        <title>Distinct polysaccharide utilization as determinants for interspecies competition between intestinal Prevotella spp.</title>
        <authorList>
            <person name="Galvez E.J.C."/>
            <person name="Iljazovic A."/>
            <person name="Strowig T."/>
        </authorList>
    </citation>
    <scope>NUCLEOTIDE SEQUENCE [LARGE SCALE GENOMIC DNA]</scope>
    <source>
        <strain evidence="5 6">PCHR</strain>
    </source>
</reference>
<dbReference type="Proteomes" id="UP000820977">
    <property type="component" value="Unassembled WGS sequence"/>
</dbReference>
<dbReference type="Gene3D" id="3.40.720.10">
    <property type="entry name" value="Alkaline Phosphatase, subunit A"/>
    <property type="match status" value="1"/>
</dbReference>
<dbReference type="RefSeq" id="WP_172344300.1">
    <property type="nucleotide sequence ID" value="NZ_CASYYZ010000050.1"/>
</dbReference>
<evidence type="ECO:0000313" key="5">
    <source>
        <dbReference type="EMBL" id="NPE24810.1"/>
    </source>
</evidence>
<sequence length="556" mass="63977">MSNGLLLWVDDEIELLRAHMLFLEKKGYEVVTVSNGTDAIDQCRQKTFDLILLDEMMPGLSGLETLQKIKEISPATPVVMVTKSEEEDIMNQAIGSKIADYLIKPVNPNQILLSLKKNIHRREIVTEVMQSGYQQNFQDIASQIDRCETYRDWMDVYKRLVHWELELSSADSSMKDMLMMQKEEANSGFVKYVKNHYMDWIASIAAEQGGVSDSRGAASLGRLVSANMRFGKQRGVSGVSDTDAGDRPMMSPDIFKKKIFPLIDSGEKVFLIVIDNFRYDQWRVLSAEIGDMFDIEESMYMTILPTATQYARNAIFSGLMPDRIAEMFPDLWVEEDEDEGKNLNERPLIQTQFDRFRRKDTFSYHKINDSNGADKFIQQFNQLRNNDLNVLVINFIDMLSHARTELKMVRELANNESAYRSITLSWFRHSVLSELFKLLAQSNHTVVITTDHGSIRASKPVKIIGDRNTNTNLRYKLGKNLNYNPKEVFVIKEPRKALLPAPNLSTSYVFATGDTFFAYPNNYNYYVSYYKDTFQHGGISMEEMLVPLITLKERKR</sequence>
<evidence type="ECO:0000313" key="6">
    <source>
        <dbReference type="Proteomes" id="UP000820977"/>
    </source>
</evidence>
<evidence type="ECO:0000256" key="2">
    <source>
        <dbReference type="ARBA" id="ARBA00023012"/>
    </source>
</evidence>
<dbReference type="CDD" id="cd00156">
    <property type="entry name" value="REC"/>
    <property type="match status" value="1"/>
</dbReference>
<evidence type="ECO:0000256" key="1">
    <source>
        <dbReference type="ARBA" id="ARBA00022553"/>
    </source>
</evidence>
<name>A0ABX2B3J8_9BACT</name>
<dbReference type="Pfam" id="PF08665">
    <property type="entry name" value="PglZ"/>
    <property type="match status" value="1"/>
</dbReference>
<keyword evidence="1 3" id="KW-0597">Phosphoprotein</keyword>
<gene>
    <name evidence="5" type="ORF">HPS54_04640</name>
</gene>
<evidence type="ECO:0000256" key="3">
    <source>
        <dbReference type="PROSITE-ProRule" id="PRU00169"/>
    </source>
</evidence>
<dbReference type="SUPFAM" id="SSF53649">
    <property type="entry name" value="Alkaline phosphatase-like"/>
    <property type="match status" value="1"/>
</dbReference>
<feature type="domain" description="Response regulatory" evidence="4">
    <location>
        <begin position="5"/>
        <end position="119"/>
    </location>
</feature>
<dbReference type="Gene3D" id="3.40.50.2300">
    <property type="match status" value="1"/>
</dbReference>
<dbReference type="PROSITE" id="PS50110">
    <property type="entry name" value="RESPONSE_REGULATORY"/>
    <property type="match status" value="1"/>
</dbReference>
<protein>
    <submittedName>
        <fullName evidence="5">Bifunctional response regulator/alkaline phosphatase family protein</fullName>
    </submittedName>
</protein>
<dbReference type="EMBL" id="JABKKJ010000005">
    <property type="protein sequence ID" value="NPE24810.1"/>
    <property type="molecule type" value="Genomic_DNA"/>
</dbReference>
<feature type="modified residue" description="4-aspartylphosphate" evidence="3">
    <location>
        <position position="54"/>
    </location>
</feature>
<dbReference type="InterPro" id="IPR050595">
    <property type="entry name" value="Bact_response_regulator"/>
</dbReference>
<dbReference type="PANTHER" id="PTHR44591">
    <property type="entry name" value="STRESS RESPONSE REGULATOR PROTEIN 1"/>
    <property type="match status" value="1"/>
</dbReference>
<dbReference type="InterPro" id="IPR017850">
    <property type="entry name" value="Alkaline_phosphatase_core_sf"/>
</dbReference>
<dbReference type="InterPro" id="IPR001789">
    <property type="entry name" value="Sig_transdc_resp-reg_receiver"/>
</dbReference>
<keyword evidence="6" id="KW-1185">Reference proteome</keyword>
<dbReference type="SUPFAM" id="SSF52172">
    <property type="entry name" value="CheY-like"/>
    <property type="match status" value="1"/>
</dbReference>
<dbReference type="SMART" id="SM00448">
    <property type="entry name" value="REC"/>
    <property type="match status" value="1"/>
</dbReference>
<proteinExistence type="predicted"/>
<accession>A0ABX2B3J8</accession>
<dbReference type="InterPro" id="IPR011006">
    <property type="entry name" value="CheY-like_superfamily"/>
</dbReference>